<evidence type="ECO:0000256" key="3">
    <source>
        <dbReference type="ARBA" id="ARBA00023125"/>
    </source>
</evidence>
<dbReference type="GO" id="GO:0008270">
    <property type="term" value="F:zinc ion binding"/>
    <property type="evidence" value="ECO:0007669"/>
    <property type="project" value="InterPro"/>
</dbReference>
<sequence>MQSRKFIPIQPRFVPVQGARTGLDRPSDLSSPHLRRRKNIRAACEACRTRKSRCSGGRPQCKRCALQGSECVYSTAPGQTRYQGMVTEVARLRSERAEVSTKVKVPSSSPPASGFLHSFEDSAKESHHVSLGRLTPTAESRSSVFDSPFDAKNIVSLLQKAVVLQEYFTDYIDRTGPLFCPYSHADAEALFLQVTNAPVPWTKPLLCEVCAMGAVGASFSGGRISVTAENYFYSAAKMFMDDCIEVSPASAVKICTLLAARNMVARPTVALAYVELGLGLARNRGQDLAQRRAETETGQTEGRKITRCLVTLQFWLQAMVGWCPEDADAVDDLIFSDVGIEVPRGLRDDDLFQSELTDICLLRQKMSQVLSAEEPPLESLTTLRRSLSVWYDALPSGVHISNLAASPLDSVTRFKIYYLHLMHLSAILLLFRRFVRQYARFVGQSGLTAEGKQWARDGPQAARQAARLTSLLCKEGGVLRHCWVCISQAYFAGCVLIHVCLQKLLTGRVDAGWYDDVELVNRTLASLSNCARLDLVAHSLEERLRSHFDLLSEAATGRKQFDPSEGWQDDSTLPDGYLLTCTPGDTKYHVAAGELLRVIGGLRDDNGRSEPREHPLRNTLIDHEECLVGIYKKWMEECSANGGDSDAPMYTWPEAKQIVPLA</sequence>
<dbReference type="PANTHER" id="PTHR46910:SF3">
    <property type="entry name" value="HALOTOLERANCE PROTEIN 9-RELATED"/>
    <property type="match status" value="1"/>
</dbReference>
<dbReference type="PROSITE" id="PS50048">
    <property type="entry name" value="ZN2_CY6_FUNGAL_2"/>
    <property type="match status" value="1"/>
</dbReference>
<dbReference type="CDD" id="cd12148">
    <property type="entry name" value="fungal_TF_MHR"/>
    <property type="match status" value="1"/>
</dbReference>
<keyword evidence="2" id="KW-0479">Metal-binding</keyword>
<evidence type="ECO:0000313" key="7">
    <source>
        <dbReference type="Proteomes" id="UP001174694"/>
    </source>
</evidence>
<dbReference type="AlphaFoldDB" id="A0AA38R1S9"/>
<dbReference type="Gene3D" id="4.10.240.10">
    <property type="entry name" value="Zn(2)-C6 fungal-type DNA-binding domain"/>
    <property type="match status" value="1"/>
</dbReference>
<dbReference type="Pfam" id="PF00172">
    <property type="entry name" value="Zn_clus"/>
    <property type="match status" value="1"/>
</dbReference>
<evidence type="ECO:0000259" key="5">
    <source>
        <dbReference type="PROSITE" id="PS50048"/>
    </source>
</evidence>
<dbReference type="InterPro" id="IPR050987">
    <property type="entry name" value="AtrR-like"/>
</dbReference>
<comment type="subcellular location">
    <subcellularLocation>
        <location evidence="1">Nucleus</location>
    </subcellularLocation>
</comment>
<dbReference type="InterPro" id="IPR036864">
    <property type="entry name" value="Zn2-C6_fun-type_DNA-bd_sf"/>
</dbReference>
<dbReference type="CDD" id="cd00067">
    <property type="entry name" value="GAL4"/>
    <property type="match status" value="1"/>
</dbReference>
<evidence type="ECO:0000256" key="2">
    <source>
        <dbReference type="ARBA" id="ARBA00022723"/>
    </source>
</evidence>
<protein>
    <recommendedName>
        <fullName evidence="5">Zn(2)-C6 fungal-type domain-containing protein</fullName>
    </recommendedName>
</protein>
<dbReference type="EMBL" id="JANBVO010000121">
    <property type="protein sequence ID" value="KAJ9129922.1"/>
    <property type="molecule type" value="Genomic_DNA"/>
</dbReference>
<dbReference type="GO" id="GO:0003677">
    <property type="term" value="F:DNA binding"/>
    <property type="evidence" value="ECO:0007669"/>
    <property type="project" value="UniProtKB-KW"/>
</dbReference>
<keyword evidence="3" id="KW-0238">DNA-binding</keyword>
<gene>
    <name evidence="6" type="ORF">NKR23_g12414</name>
</gene>
<dbReference type="GO" id="GO:0005634">
    <property type="term" value="C:nucleus"/>
    <property type="evidence" value="ECO:0007669"/>
    <property type="project" value="UniProtKB-SubCell"/>
</dbReference>
<name>A0AA38R1S9_9PEZI</name>
<dbReference type="SMART" id="SM00066">
    <property type="entry name" value="GAL4"/>
    <property type="match status" value="1"/>
</dbReference>
<feature type="domain" description="Zn(2)-C6 fungal-type" evidence="5">
    <location>
        <begin position="43"/>
        <end position="73"/>
    </location>
</feature>
<dbReference type="InterPro" id="IPR001138">
    <property type="entry name" value="Zn2Cys6_DnaBD"/>
</dbReference>
<dbReference type="SUPFAM" id="SSF57701">
    <property type="entry name" value="Zn2/Cys6 DNA-binding domain"/>
    <property type="match status" value="1"/>
</dbReference>
<dbReference type="GO" id="GO:0000981">
    <property type="term" value="F:DNA-binding transcription factor activity, RNA polymerase II-specific"/>
    <property type="evidence" value="ECO:0007669"/>
    <property type="project" value="InterPro"/>
</dbReference>
<evidence type="ECO:0000256" key="1">
    <source>
        <dbReference type="ARBA" id="ARBA00004123"/>
    </source>
</evidence>
<dbReference type="PANTHER" id="PTHR46910">
    <property type="entry name" value="TRANSCRIPTION FACTOR PDR1"/>
    <property type="match status" value="1"/>
</dbReference>
<proteinExistence type="predicted"/>
<comment type="caution">
    <text evidence="6">The sequence shown here is derived from an EMBL/GenBank/DDBJ whole genome shotgun (WGS) entry which is preliminary data.</text>
</comment>
<evidence type="ECO:0000256" key="4">
    <source>
        <dbReference type="ARBA" id="ARBA00023242"/>
    </source>
</evidence>
<dbReference type="PROSITE" id="PS00463">
    <property type="entry name" value="ZN2_CY6_FUNGAL_1"/>
    <property type="match status" value="1"/>
</dbReference>
<dbReference type="Proteomes" id="UP001174694">
    <property type="component" value="Unassembled WGS sequence"/>
</dbReference>
<organism evidence="6 7">
    <name type="scientific">Pleurostoma richardsiae</name>
    <dbReference type="NCBI Taxonomy" id="41990"/>
    <lineage>
        <taxon>Eukaryota</taxon>
        <taxon>Fungi</taxon>
        <taxon>Dikarya</taxon>
        <taxon>Ascomycota</taxon>
        <taxon>Pezizomycotina</taxon>
        <taxon>Sordariomycetes</taxon>
        <taxon>Sordariomycetidae</taxon>
        <taxon>Calosphaeriales</taxon>
        <taxon>Pleurostomataceae</taxon>
        <taxon>Pleurostoma</taxon>
    </lineage>
</organism>
<keyword evidence="7" id="KW-1185">Reference proteome</keyword>
<accession>A0AA38R1S9</accession>
<reference evidence="6" key="1">
    <citation type="submission" date="2022-07" db="EMBL/GenBank/DDBJ databases">
        <title>Fungi with potential for degradation of polypropylene.</title>
        <authorList>
            <person name="Gostincar C."/>
        </authorList>
    </citation>
    <scope>NUCLEOTIDE SEQUENCE</scope>
    <source>
        <strain evidence="6">EXF-13308</strain>
    </source>
</reference>
<keyword evidence="4" id="KW-0539">Nucleus</keyword>
<evidence type="ECO:0000313" key="6">
    <source>
        <dbReference type="EMBL" id="KAJ9129922.1"/>
    </source>
</evidence>